<evidence type="ECO:0000256" key="5">
    <source>
        <dbReference type="ARBA" id="ARBA00023163"/>
    </source>
</evidence>
<dbReference type="SMART" id="SM00380">
    <property type="entry name" value="AP2"/>
    <property type="match status" value="1"/>
</dbReference>
<keyword evidence="4" id="KW-0238">DNA-binding</keyword>
<evidence type="ECO:0000256" key="2">
    <source>
        <dbReference type="ARBA" id="ARBA00022821"/>
    </source>
</evidence>
<dbReference type="CDD" id="cd00018">
    <property type="entry name" value="AP2"/>
    <property type="match status" value="1"/>
</dbReference>
<dbReference type="InterPro" id="IPR001471">
    <property type="entry name" value="AP2/ERF_dom"/>
</dbReference>
<dbReference type="GO" id="GO:0005634">
    <property type="term" value="C:nucleus"/>
    <property type="evidence" value="ECO:0007669"/>
    <property type="project" value="UniProtKB-SubCell"/>
</dbReference>
<comment type="caution">
    <text evidence="9">The sequence shown here is derived from an EMBL/GenBank/DDBJ whole genome shotgun (WGS) entry which is preliminary data.</text>
</comment>
<keyword evidence="2" id="KW-0611">Plant defense</keyword>
<proteinExistence type="inferred from homology"/>
<dbReference type="PANTHER" id="PTHR31241:SF2">
    <property type="entry name" value="DEHYDRATION-RESPONSIVE ELEMENT-BINDING PROTEIN 2F"/>
    <property type="match status" value="1"/>
</dbReference>
<keyword evidence="3" id="KW-0805">Transcription regulation</keyword>
<dbReference type="GO" id="GO:0045893">
    <property type="term" value="P:positive regulation of DNA-templated transcription"/>
    <property type="evidence" value="ECO:0007669"/>
    <property type="project" value="TreeGrafter"/>
</dbReference>
<sequence length="311" mass="35722">MPLTWSHLNSLYIPKNHKALLIHHSQNSSHLQTLTMDNYRRNPLKPWKKGPARGKGGPQNAMCEYRGVRQRTWGKWVAEIREPKKRTRMWLGSFATAEEAAMAYDEAARRLYGPDAYLNLPHLRSCNYTNNPLNRSHNNKVKKWLPSASNNLISLFPAARLLNLNVQPNVRVVHQRLQELKKAEKASSSSSSSPRCDPTVVQTCLVNDQETTVLSEFQKDPKEKEPEKPQIDLNEFLQQMGIVQKDDNCRSDVDHLFSYFPEPEAMFGDKTYRWDRPEAIPGIENNQTVDCAGSLYDISDDLGFPTNIWNF</sequence>
<dbReference type="Gene3D" id="3.30.730.10">
    <property type="entry name" value="AP2/ERF domain"/>
    <property type="match status" value="1"/>
</dbReference>
<evidence type="ECO:0000256" key="4">
    <source>
        <dbReference type="ARBA" id="ARBA00023125"/>
    </source>
</evidence>
<dbReference type="GO" id="GO:0006952">
    <property type="term" value="P:defense response"/>
    <property type="evidence" value="ECO:0007669"/>
    <property type="project" value="UniProtKB-KW"/>
</dbReference>
<dbReference type="AlphaFoldDB" id="A0A328E1H9"/>
<keyword evidence="6" id="KW-0539">Nucleus</keyword>
<keyword evidence="10" id="KW-1185">Reference proteome</keyword>
<dbReference type="PRINTS" id="PR00367">
    <property type="entry name" value="ETHRSPELEMNT"/>
</dbReference>
<dbReference type="PANTHER" id="PTHR31241">
    <property type="entry name" value="DEHYDRATION-RESPONSIVE ELEMENT-BINDING PROTEIN 2C"/>
    <property type="match status" value="1"/>
</dbReference>
<dbReference type="GO" id="GO:0003700">
    <property type="term" value="F:DNA-binding transcription factor activity"/>
    <property type="evidence" value="ECO:0007669"/>
    <property type="project" value="InterPro"/>
</dbReference>
<dbReference type="FunFam" id="3.30.730.10:FF:000001">
    <property type="entry name" value="Ethylene-responsive transcription factor 2"/>
    <property type="match status" value="1"/>
</dbReference>
<protein>
    <recommendedName>
        <fullName evidence="8">AP2/ERF domain-containing protein</fullName>
    </recommendedName>
</protein>
<accession>A0A328E1H9</accession>
<dbReference type="InterPro" id="IPR036955">
    <property type="entry name" value="AP2/ERF_dom_sf"/>
</dbReference>
<dbReference type="EMBL" id="NQVE01000046">
    <property type="protein sequence ID" value="RAL51825.1"/>
    <property type="molecule type" value="Genomic_DNA"/>
</dbReference>
<feature type="domain" description="AP2/ERF" evidence="8">
    <location>
        <begin position="64"/>
        <end position="121"/>
    </location>
</feature>
<dbReference type="SUPFAM" id="SSF54171">
    <property type="entry name" value="DNA-binding domain"/>
    <property type="match status" value="1"/>
</dbReference>
<name>A0A328E1H9_9ASTE</name>
<gene>
    <name evidence="9" type="ORF">DM860_010543</name>
</gene>
<dbReference type="InterPro" id="IPR016177">
    <property type="entry name" value="DNA-bd_dom_sf"/>
</dbReference>
<reference evidence="9 10" key="1">
    <citation type="submission" date="2018-06" db="EMBL/GenBank/DDBJ databases">
        <title>The Genome of Cuscuta australis (Dodder) Provides Insight into the Evolution of Plant Parasitism.</title>
        <authorList>
            <person name="Liu H."/>
        </authorList>
    </citation>
    <scope>NUCLEOTIDE SEQUENCE [LARGE SCALE GENOMIC DNA]</scope>
    <source>
        <strain evidence="10">cv. Yunnan</strain>
        <tissue evidence="9">Vines</tissue>
    </source>
</reference>
<evidence type="ECO:0000256" key="1">
    <source>
        <dbReference type="ARBA" id="ARBA00004123"/>
    </source>
</evidence>
<organism evidence="9 10">
    <name type="scientific">Cuscuta australis</name>
    <dbReference type="NCBI Taxonomy" id="267555"/>
    <lineage>
        <taxon>Eukaryota</taxon>
        <taxon>Viridiplantae</taxon>
        <taxon>Streptophyta</taxon>
        <taxon>Embryophyta</taxon>
        <taxon>Tracheophyta</taxon>
        <taxon>Spermatophyta</taxon>
        <taxon>Magnoliopsida</taxon>
        <taxon>eudicotyledons</taxon>
        <taxon>Gunneridae</taxon>
        <taxon>Pentapetalae</taxon>
        <taxon>asterids</taxon>
        <taxon>lamiids</taxon>
        <taxon>Solanales</taxon>
        <taxon>Convolvulaceae</taxon>
        <taxon>Cuscuteae</taxon>
        <taxon>Cuscuta</taxon>
        <taxon>Cuscuta subgen. Grammica</taxon>
        <taxon>Cuscuta sect. Cleistogrammica</taxon>
    </lineage>
</organism>
<comment type="subcellular location">
    <subcellularLocation>
        <location evidence="1">Nucleus</location>
    </subcellularLocation>
</comment>
<evidence type="ECO:0000256" key="6">
    <source>
        <dbReference type="ARBA" id="ARBA00023242"/>
    </source>
</evidence>
<evidence type="ECO:0000256" key="3">
    <source>
        <dbReference type="ARBA" id="ARBA00023015"/>
    </source>
</evidence>
<dbReference type="PROSITE" id="PS51032">
    <property type="entry name" value="AP2_ERF"/>
    <property type="match status" value="1"/>
</dbReference>
<evidence type="ECO:0000313" key="9">
    <source>
        <dbReference type="EMBL" id="RAL51825.1"/>
    </source>
</evidence>
<keyword evidence="5" id="KW-0804">Transcription</keyword>
<dbReference type="Proteomes" id="UP000249390">
    <property type="component" value="Unassembled WGS sequence"/>
</dbReference>
<evidence type="ECO:0000259" key="8">
    <source>
        <dbReference type="PROSITE" id="PS51032"/>
    </source>
</evidence>
<dbReference type="Pfam" id="PF00847">
    <property type="entry name" value="AP2"/>
    <property type="match status" value="1"/>
</dbReference>
<comment type="similarity">
    <text evidence="7">Belongs to the AP2/ERF transcription factor family. ERF subfamily.</text>
</comment>
<evidence type="ECO:0000256" key="7">
    <source>
        <dbReference type="ARBA" id="ARBA00024343"/>
    </source>
</evidence>
<dbReference type="GO" id="GO:0000976">
    <property type="term" value="F:transcription cis-regulatory region binding"/>
    <property type="evidence" value="ECO:0007669"/>
    <property type="project" value="TreeGrafter"/>
</dbReference>
<evidence type="ECO:0000313" key="10">
    <source>
        <dbReference type="Proteomes" id="UP000249390"/>
    </source>
</evidence>